<gene>
    <name evidence="2" type="ORF">M427DRAFT_130588</name>
</gene>
<evidence type="ECO:0000313" key="2">
    <source>
        <dbReference type="EMBL" id="KXS21908.1"/>
    </source>
</evidence>
<name>A0A139AYS4_GONPJ</name>
<evidence type="ECO:0000256" key="1">
    <source>
        <dbReference type="SAM" id="MobiDB-lite"/>
    </source>
</evidence>
<reference evidence="2 3" key="1">
    <citation type="journal article" date="2015" name="Genome Biol. Evol.">
        <title>Phylogenomic analyses indicate that early fungi evolved digesting cell walls of algal ancestors of land plants.</title>
        <authorList>
            <person name="Chang Y."/>
            <person name="Wang S."/>
            <person name="Sekimoto S."/>
            <person name="Aerts A.L."/>
            <person name="Choi C."/>
            <person name="Clum A."/>
            <person name="LaButti K.M."/>
            <person name="Lindquist E.A."/>
            <person name="Yee Ngan C."/>
            <person name="Ohm R.A."/>
            <person name="Salamov A.A."/>
            <person name="Grigoriev I.V."/>
            <person name="Spatafora J.W."/>
            <person name="Berbee M.L."/>
        </authorList>
    </citation>
    <scope>NUCLEOTIDE SEQUENCE [LARGE SCALE GENOMIC DNA]</scope>
    <source>
        <strain evidence="2 3">JEL478</strain>
    </source>
</reference>
<feature type="compositionally biased region" description="Basic and acidic residues" evidence="1">
    <location>
        <begin position="1"/>
        <end position="22"/>
    </location>
</feature>
<sequence>MTKDAKNGEIKGTAKENLKNEGEMVQNEEVKEDESQSGTGEELTNVVEVDLVVEDVIMMDKVDVNDLANWATCSAGVRGGNRSVEILAIMLGFKLRGRYHNSGNDAHMTMLIFLPLLQVIADAFARDGSPWARGFTFPAHPNVDKSQLHEVRGGKFFEGVDLTISSR</sequence>
<keyword evidence="3" id="KW-1185">Reference proteome</keyword>
<evidence type="ECO:0000313" key="3">
    <source>
        <dbReference type="Proteomes" id="UP000070544"/>
    </source>
</evidence>
<organism evidence="2 3">
    <name type="scientific">Gonapodya prolifera (strain JEL478)</name>
    <name type="common">Monoblepharis prolifera</name>
    <dbReference type="NCBI Taxonomy" id="1344416"/>
    <lineage>
        <taxon>Eukaryota</taxon>
        <taxon>Fungi</taxon>
        <taxon>Fungi incertae sedis</taxon>
        <taxon>Chytridiomycota</taxon>
        <taxon>Chytridiomycota incertae sedis</taxon>
        <taxon>Monoblepharidomycetes</taxon>
        <taxon>Monoblepharidales</taxon>
        <taxon>Gonapodyaceae</taxon>
        <taxon>Gonapodya</taxon>
    </lineage>
</organism>
<accession>A0A139AYS4</accession>
<dbReference type="Proteomes" id="UP000070544">
    <property type="component" value="Unassembled WGS sequence"/>
</dbReference>
<dbReference type="EMBL" id="KQ965732">
    <property type="protein sequence ID" value="KXS21908.1"/>
    <property type="molecule type" value="Genomic_DNA"/>
</dbReference>
<feature type="region of interest" description="Disordered" evidence="1">
    <location>
        <begin position="1"/>
        <end position="41"/>
    </location>
</feature>
<proteinExistence type="predicted"/>
<protein>
    <submittedName>
        <fullName evidence="2">Uncharacterized protein</fullName>
    </submittedName>
</protein>
<dbReference type="AlphaFoldDB" id="A0A139AYS4"/>